<evidence type="ECO:0000259" key="8">
    <source>
        <dbReference type="Pfam" id="PF14322"/>
    </source>
</evidence>
<dbReference type="RefSeq" id="WP_375557130.1">
    <property type="nucleotide sequence ID" value="NZ_JBBVGT010000002.1"/>
</dbReference>
<evidence type="ECO:0000256" key="6">
    <source>
        <dbReference type="SAM" id="SignalP"/>
    </source>
</evidence>
<dbReference type="Pfam" id="PF14322">
    <property type="entry name" value="SusD-like_3"/>
    <property type="match status" value="1"/>
</dbReference>
<evidence type="ECO:0000313" key="9">
    <source>
        <dbReference type="EMBL" id="MFB5945595.1"/>
    </source>
</evidence>
<keyword evidence="3 6" id="KW-0732">Signal</keyword>
<protein>
    <submittedName>
        <fullName evidence="9">RagB/SusD family nutrient uptake outer membrane protein</fullName>
    </submittedName>
</protein>
<comment type="similarity">
    <text evidence="2">Belongs to the SusD family.</text>
</comment>
<keyword evidence="4" id="KW-0472">Membrane</keyword>
<feature type="domain" description="SusD-like N-terminal" evidence="8">
    <location>
        <begin position="83"/>
        <end position="206"/>
    </location>
</feature>
<proteinExistence type="inferred from homology"/>
<evidence type="ECO:0000256" key="5">
    <source>
        <dbReference type="ARBA" id="ARBA00023237"/>
    </source>
</evidence>
<evidence type="ECO:0000256" key="4">
    <source>
        <dbReference type="ARBA" id="ARBA00023136"/>
    </source>
</evidence>
<evidence type="ECO:0000256" key="2">
    <source>
        <dbReference type="ARBA" id="ARBA00006275"/>
    </source>
</evidence>
<gene>
    <name evidence="9" type="ORF">WKR92_07100</name>
</gene>
<dbReference type="Proteomes" id="UP001580928">
    <property type="component" value="Unassembled WGS sequence"/>
</dbReference>
<dbReference type="InterPro" id="IPR033985">
    <property type="entry name" value="SusD-like_N"/>
</dbReference>
<feature type="domain" description="RagB/SusD" evidence="7">
    <location>
        <begin position="332"/>
        <end position="611"/>
    </location>
</feature>
<sequence>MKNILRKYNYRLLLLVGVFLLPTACKKDYFDTQPDNIVSVDEIFANRGQTERWWAGLFTNIPDIWNQPYAFSYSITSDEMDASNWTNPGMNSGAINADATPSDFTALYERIRLATIFLERVDGNQEIQNLANGAEIIKHYKGEARFLRAYYYWKMMKDLGPVVIAPLQSAKPEDDFQIPRSSWDECVEFVLSELALAKADLPVDYYLSGTTTVDGTQVGRINKMIVEALESQILLFNASPLYNGNTELGDFKNYDGKQLISQTYDPAKWDRAAAAAKEAIDIAEANGKHLFRVQNEDPFRAGYLSVRNLFWDGWEEEGIWVRPSSNTWQWEIHSSPRSTQGTAYNGLAVVQQLVDDFRMSSGESIEESDSYTEEAYVAENTDYYVAGTNQMYANREPRFYAYVTFNGAFNPGASKTGANNSRVEFFYTGTSGKSSAPRDWPKTGYTARKNIHPTFSVNPGVNVARPAMLIRLAELYLNYAEALNESSPGNPEVLEYLNRVRERAGLDPLAPGLSQSQLREEIRLERRLELCFEGHRYFDVRRWKIPDEPGSNQGGVFYGMNMDAGTNLSDPAYHERVPAFSRTEWQRRYYFMPYGQNEMDRNKALVQFPGY</sequence>
<dbReference type="EMBL" id="JBBVGT010000002">
    <property type="protein sequence ID" value="MFB5945595.1"/>
    <property type="molecule type" value="Genomic_DNA"/>
</dbReference>
<keyword evidence="10" id="KW-1185">Reference proteome</keyword>
<accession>A0ABV5CDH7</accession>
<dbReference type="InterPro" id="IPR011990">
    <property type="entry name" value="TPR-like_helical_dom_sf"/>
</dbReference>
<organism evidence="9 10">
    <name type="scientific">Albibacterium profundi</name>
    <dbReference type="NCBI Taxonomy" id="3134906"/>
    <lineage>
        <taxon>Bacteria</taxon>
        <taxon>Pseudomonadati</taxon>
        <taxon>Bacteroidota</taxon>
        <taxon>Sphingobacteriia</taxon>
        <taxon>Sphingobacteriales</taxon>
        <taxon>Sphingobacteriaceae</taxon>
        <taxon>Albibacterium</taxon>
    </lineage>
</organism>
<comment type="caution">
    <text evidence="9">The sequence shown here is derived from an EMBL/GenBank/DDBJ whole genome shotgun (WGS) entry which is preliminary data.</text>
</comment>
<dbReference type="SUPFAM" id="SSF48452">
    <property type="entry name" value="TPR-like"/>
    <property type="match status" value="1"/>
</dbReference>
<evidence type="ECO:0000256" key="1">
    <source>
        <dbReference type="ARBA" id="ARBA00004442"/>
    </source>
</evidence>
<evidence type="ECO:0000313" key="10">
    <source>
        <dbReference type="Proteomes" id="UP001580928"/>
    </source>
</evidence>
<feature type="chain" id="PRO_5045494293" evidence="6">
    <location>
        <begin position="28"/>
        <end position="611"/>
    </location>
</feature>
<keyword evidence="5" id="KW-0998">Cell outer membrane</keyword>
<dbReference type="InterPro" id="IPR012944">
    <property type="entry name" value="SusD_RagB_dom"/>
</dbReference>
<dbReference type="Pfam" id="PF07980">
    <property type="entry name" value="SusD_RagB"/>
    <property type="match status" value="1"/>
</dbReference>
<feature type="signal peptide" evidence="6">
    <location>
        <begin position="1"/>
        <end position="27"/>
    </location>
</feature>
<reference evidence="9 10" key="1">
    <citation type="submission" date="2024-04" db="EMBL/GenBank/DDBJ databases">
        <title>Albibacterium profundi sp. nov., isolated from sediment of the Challenger Deep of Mariana Trench.</title>
        <authorList>
            <person name="Wang Y."/>
        </authorList>
    </citation>
    <scope>NUCLEOTIDE SEQUENCE [LARGE SCALE GENOMIC DNA]</scope>
    <source>
        <strain evidence="9 10">RHL897</strain>
    </source>
</reference>
<dbReference type="Gene3D" id="1.25.40.390">
    <property type="match status" value="1"/>
</dbReference>
<comment type="subcellular location">
    <subcellularLocation>
        <location evidence="1">Cell outer membrane</location>
    </subcellularLocation>
</comment>
<name>A0ABV5CDH7_9SPHI</name>
<evidence type="ECO:0000259" key="7">
    <source>
        <dbReference type="Pfam" id="PF07980"/>
    </source>
</evidence>
<evidence type="ECO:0000256" key="3">
    <source>
        <dbReference type="ARBA" id="ARBA00022729"/>
    </source>
</evidence>